<dbReference type="InParanoid" id="G2YVZ4"/>
<dbReference type="EMBL" id="FQ790357">
    <property type="protein sequence ID" value="CCD55792.1"/>
    <property type="molecule type" value="Genomic_DNA"/>
</dbReference>
<gene>
    <name evidence="2" type="ORF">BofuT4_uP153540.1</name>
</gene>
<protein>
    <submittedName>
        <fullName evidence="2">Uncharacterized protein</fullName>
    </submittedName>
</protein>
<reference evidence="3" key="1">
    <citation type="journal article" date="2011" name="PLoS Genet.">
        <title>Genomic analysis of the necrotrophic fungal pathogens Sclerotinia sclerotiorum and Botrytis cinerea.</title>
        <authorList>
            <person name="Amselem J."/>
            <person name="Cuomo C.A."/>
            <person name="van Kan J.A."/>
            <person name="Viaud M."/>
            <person name="Benito E.P."/>
            <person name="Couloux A."/>
            <person name="Coutinho P.M."/>
            <person name="de Vries R.P."/>
            <person name="Dyer P.S."/>
            <person name="Fillinger S."/>
            <person name="Fournier E."/>
            <person name="Gout L."/>
            <person name="Hahn M."/>
            <person name="Kohn L."/>
            <person name="Lapalu N."/>
            <person name="Plummer K.M."/>
            <person name="Pradier J.M."/>
            <person name="Quevillon E."/>
            <person name="Sharon A."/>
            <person name="Simon A."/>
            <person name="ten Have A."/>
            <person name="Tudzynski B."/>
            <person name="Tudzynski P."/>
            <person name="Wincker P."/>
            <person name="Andrew M."/>
            <person name="Anthouard V."/>
            <person name="Beever R.E."/>
            <person name="Beffa R."/>
            <person name="Benoit I."/>
            <person name="Bouzid O."/>
            <person name="Brault B."/>
            <person name="Chen Z."/>
            <person name="Choquer M."/>
            <person name="Collemare J."/>
            <person name="Cotton P."/>
            <person name="Danchin E.G."/>
            <person name="Da Silva C."/>
            <person name="Gautier A."/>
            <person name="Giraud C."/>
            <person name="Giraud T."/>
            <person name="Gonzalez C."/>
            <person name="Grossetete S."/>
            <person name="Guldener U."/>
            <person name="Henrissat B."/>
            <person name="Howlett B.J."/>
            <person name="Kodira C."/>
            <person name="Kretschmer M."/>
            <person name="Lappartient A."/>
            <person name="Leroch M."/>
            <person name="Levis C."/>
            <person name="Mauceli E."/>
            <person name="Neuveglise C."/>
            <person name="Oeser B."/>
            <person name="Pearson M."/>
            <person name="Poulain J."/>
            <person name="Poussereau N."/>
            <person name="Quesneville H."/>
            <person name="Rascle C."/>
            <person name="Schumacher J."/>
            <person name="Segurens B."/>
            <person name="Sexton A."/>
            <person name="Silva E."/>
            <person name="Sirven C."/>
            <person name="Soanes D.M."/>
            <person name="Talbot N.J."/>
            <person name="Templeton M."/>
            <person name="Yandava C."/>
            <person name="Yarden O."/>
            <person name="Zeng Q."/>
            <person name="Rollins J.A."/>
            <person name="Lebrun M.H."/>
            <person name="Dickman M."/>
        </authorList>
    </citation>
    <scope>NUCLEOTIDE SEQUENCE [LARGE SCALE GENOMIC DNA]</scope>
    <source>
        <strain evidence="3">T4</strain>
    </source>
</reference>
<evidence type="ECO:0000256" key="1">
    <source>
        <dbReference type="SAM" id="MobiDB-lite"/>
    </source>
</evidence>
<sequence length="68" mass="7879">MYIQNRHYTRQSDNIDMMKVFSSLQKVTMKLLSVSLRVGLHTQVGDSNPSKRKTAQGTNPLPHMRHLR</sequence>
<proteinExistence type="predicted"/>
<dbReference type="Proteomes" id="UP000008177">
    <property type="component" value="Unplaced contigs"/>
</dbReference>
<evidence type="ECO:0000313" key="2">
    <source>
        <dbReference type="EMBL" id="CCD55792.1"/>
    </source>
</evidence>
<name>G2YVZ4_BOTF4</name>
<accession>G2YVZ4</accession>
<dbReference type="HOGENOM" id="CLU_2793732_0_0_1"/>
<organism evidence="2 3">
    <name type="scientific">Botryotinia fuckeliana (strain T4)</name>
    <name type="common">Noble rot fungus</name>
    <name type="synonym">Botrytis cinerea</name>
    <dbReference type="NCBI Taxonomy" id="999810"/>
    <lineage>
        <taxon>Eukaryota</taxon>
        <taxon>Fungi</taxon>
        <taxon>Dikarya</taxon>
        <taxon>Ascomycota</taxon>
        <taxon>Pezizomycotina</taxon>
        <taxon>Leotiomycetes</taxon>
        <taxon>Helotiales</taxon>
        <taxon>Sclerotiniaceae</taxon>
        <taxon>Botrytis</taxon>
    </lineage>
</organism>
<evidence type="ECO:0000313" key="3">
    <source>
        <dbReference type="Proteomes" id="UP000008177"/>
    </source>
</evidence>
<feature type="region of interest" description="Disordered" evidence="1">
    <location>
        <begin position="41"/>
        <end position="68"/>
    </location>
</feature>
<dbReference type="AlphaFoldDB" id="G2YVZ4"/>